<dbReference type="AlphaFoldDB" id="A0A420G220"/>
<sequence length="398" mass="45017">MTKSMHGTDHIITLLNSYLKGEIHPNTHLELRLLFEQYPELQSMLMELENPENLQQELKIYESLFEADAIKAEERVLSTILDRIDVKSTEQQVSWFKKYRLYAAAAACIIGLIGLGTWKMKQDEQAQTVVDPILLAKDLVPGANKARLQLADGTHVDLDGRYSGILMGSEIRYNDGSVAVNTQEDKGQMMVLSTPRGGQYQIALSDGTKVWLNADTRLRYPNKFIGQTRVVELDGEAYFEVEKMRDKPFVVVTNKEKVEVLGTHFNVYSFPGEQESKVSLLEGKVKVSVPIGKERLLVPGEQALVNGEKLSVQQAAVEESIAWKNNEFTFNDEPLGTALTQIARWYDIDIEIAPSVSKIRLWGSVSRLDNFDKVLKIIKMTDDKIKVQIEGRRVKLMK</sequence>
<dbReference type="EMBL" id="MCAQ01000005">
    <property type="protein sequence ID" value="RKF39202.1"/>
    <property type="molecule type" value="Genomic_DNA"/>
</dbReference>
<dbReference type="PANTHER" id="PTHR30273">
    <property type="entry name" value="PERIPLASMIC SIGNAL SENSOR AND SIGMA FACTOR ACTIVATOR FECR-RELATED"/>
    <property type="match status" value="1"/>
</dbReference>
<dbReference type="Proteomes" id="UP000286402">
    <property type="component" value="Unassembled WGS sequence"/>
</dbReference>
<dbReference type="PANTHER" id="PTHR30273:SF2">
    <property type="entry name" value="PROTEIN FECR"/>
    <property type="match status" value="1"/>
</dbReference>
<name>A0A420G220_9SPHI</name>
<feature type="domain" description="FecR protein" evidence="2">
    <location>
        <begin position="191"/>
        <end position="286"/>
    </location>
</feature>
<feature type="domain" description="Protein FecR C-terminal" evidence="3">
    <location>
        <begin position="327"/>
        <end position="395"/>
    </location>
</feature>
<gene>
    <name evidence="4" type="ORF">BCY89_25955</name>
</gene>
<evidence type="ECO:0008006" key="6">
    <source>
        <dbReference type="Google" id="ProtNLM"/>
    </source>
</evidence>
<dbReference type="GO" id="GO:0016989">
    <property type="term" value="F:sigma factor antagonist activity"/>
    <property type="evidence" value="ECO:0007669"/>
    <property type="project" value="TreeGrafter"/>
</dbReference>
<dbReference type="InterPro" id="IPR012373">
    <property type="entry name" value="Ferrdict_sens_TM"/>
</dbReference>
<proteinExistence type="predicted"/>
<dbReference type="RefSeq" id="WP_120333665.1">
    <property type="nucleotide sequence ID" value="NZ_MCAQ01000005.1"/>
</dbReference>
<evidence type="ECO:0000313" key="5">
    <source>
        <dbReference type="Proteomes" id="UP000286402"/>
    </source>
</evidence>
<comment type="caution">
    <text evidence="4">The sequence shown here is derived from an EMBL/GenBank/DDBJ whole genome shotgun (WGS) entry which is preliminary data.</text>
</comment>
<evidence type="ECO:0000256" key="1">
    <source>
        <dbReference type="SAM" id="Phobius"/>
    </source>
</evidence>
<dbReference type="Gene3D" id="2.60.120.1440">
    <property type="match status" value="1"/>
</dbReference>
<keyword evidence="1" id="KW-1133">Transmembrane helix</keyword>
<dbReference type="Pfam" id="PF04773">
    <property type="entry name" value="FecR"/>
    <property type="match status" value="1"/>
</dbReference>
<dbReference type="FunFam" id="2.60.120.1440:FF:000001">
    <property type="entry name" value="Putative anti-sigma factor"/>
    <property type="match status" value="1"/>
</dbReference>
<feature type="transmembrane region" description="Helical" evidence="1">
    <location>
        <begin position="101"/>
        <end position="118"/>
    </location>
</feature>
<accession>A0A420G220</accession>
<evidence type="ECO:0000259" key="3">
    <source>
        <dbReference type="Pfam" id="PF16344"/>
    </source>
</evidence>
<protein>
    <recommendedName>
        <fullName evidence="6">FecR family protein</fullName>
    </recommendedName>
</protein>
<dbReference type="Gene3D" id="3.55.50.30">
    <property type="match status" value="1"/>
</dbReference>
<keyword evidence="1" id="KW-0472">Membrane</keyword>
<evidence type="ECO:0000313" key="4">
    <source>
        <dbReference type="EMBL" id="RKF39202.1"/>
    </source>
</evidence>
<organism evidence="4 5">
    <name type="scientific">Sphingobacterium siyangense</name>
    <dbReference type="NCBI Taxonomy" id="459529"/>
    <lineage>
        <taxon>Bacteria</taxon>
        <taxon>Pseudomonadati</taxon>
        <taxon>Bacteroidota</taxon>
        <taxon>Sphingobacteriia</taxon>
        <taxon>Sphingobacteriales</taxon>
        <taxon>Sphingobacteriaceae</taxon>
        <taxon>Sphingobacterium</taxon>
    </lineage>
</organism>
<dbReference type="Pfam" id="PF16344">
    <property type="entry name" value="FecR_C"/>
    <property type="match status" value="1"/>
</dbReference>
<dbReference type="InterPro" id="IPR006860">
    <property type="entry name" value="FecR"/>
</dbReference>
<keyword evidence="1" id="KW-0812">Transmembrane</keyword>
<keyword evidence="5" id="KW-1185">Reference proteome</keyword>
<evidence type="ECO:0000259" key="2">
    <source>
        <dbReference type="Pfam" id="PF04773"/>
    </source>
</evidence>
<dbReference type="InterPro" id="IPR032508">
    <property type="entry name" value="FecR_C"/>
</dbReference>
<reference evidence="4 5" key="1">
    <citation type="submission" date="2016-07" db="EMBL/GenBank/DDBJ databases">
        <title>Genome analysis of Sphingobacterium siyangense T12B17.</title>
        <authorList>
            <person name="Xu D."/>
            <person name="Su Y."/>
            <person name="Zheng S."/>
        </authorList>
    </citation>
    <scope>NUCLEOTIDE SEQUENCE [LARGE SCALE GENOMIC DNA]</scope>
    <source>
        <strain evidence="4 5">T12B17</strain>
    </source>
</reference>